<proteinExistence type="predicted"/>
<keyword evidence="2" id="KW-1185">Reference proteome</keyword>
<dbReference type="Proteomes" id="UP001230156">
    <property type="component" value="Unassembled WGS sequence"/>
</dbReference>
<dbReference type="EMBL" id="JAUYVI010000015">
    <property type="protein sequence ID" value="MDQ7251642.1"/>
    <property type="molecule type" value="Genomic_DNA"/>
</dbReference>
<comment type="caution">
    <text evidence="1">The sequence shown here is derived from an EMBL/GenBank/DDBJ whole genome shotgun (WGS) entry which is preliminary data.</text>
</comment>
<organism evidence="1 2">
    <name type="scientific">Dongia sedimenti</name>
    <dbReference type="NCBI Taxonomy" id="3064282"/>
    <lineage>
        <taxon>Bacteria</taxon>
        <taxon>Pseudomonadati</taxon>
        <taxon>Pseudomonadota</taxon>
        <taxon>Alphaproteobacteria</taxon>
        <taxon>Rhodospirillales</taxon>
        <taxon>Dongiaceae</taxon>
        <taxon>Dongia</taxon>
    </lineage>
</organism>
<gene>
    <name evidence="1" type="ORF">Q8A70_28400</name>
</gene>
<name>A0ABU0YV91_9PROT</name>
<evidence type="ECO:0000313" key="2">
    <source>
        <dbReference type="Proteomes" id="UP001230156"/>
    </source>
</evidence>
<accession>A0ABU0YV91</accession>
<reference evidence="2" key="1">
    <citation type="submission" date="2023-08" db="EMBL/GenBank/DDBJ databases">
        <title>Rhodospirillaceae gen. nov., a novel taxon isolated from the Yangtze River Yuezi River estuary sludge.</title>
        <authorList>
            <person name="Ruan L."/>
        </authorList>
    </citation>
    <scope>NUCLEOTIDE SEQUENCE [LARGE SCALE GENOMIC DNA]</scope>
    <source>
        <strain evidence="2">R-7</strain>
    </source>
</reference>
<protein>
    <submittedName>
        <fullName evidence="1">Uncharacterized protein</fullName>
    </submittedName>
</protein>
<dbReference type="RefSeq" id="WP_379962201.1">
    <property type="nucleotide sequence ID" value="NZ_JAUYVI010000015.1"/>
</dbReference>
<evidence type="ECO:0000313" key="1">
    <source>
        <dbReference type="EMBL" id="MDQ7251642.1"/>
    </source>
</evidence>
<sequence>MIATILRPGSTAAAVATIADFMASGTGTADRIERFLTAAVSDPAGAEDWAAENWLWLPAGIGKAIRSRGAMAMLQGALDAMREQWPDSDQADERLAAAARLLRGLSAPQFQESVCAYADRITLAGVA</sequence>